<dbReference type="Proteomes" id="UP000799444">
    <property type="component" value="Unassembled WGS sequence"/>
</dbReference>
<organism evidence="2 3">
    <name type="scientific">Polyplosphaeria fusca</name>
    <dbReference type="NCBI Taxonomy" id="682080"/>
    <lineage>
        <taxon>Eukaryota</taxon>
        <taxon>Fungi</taxon>
        <taxon>Dikarya</taxon>
        <taxon>Ascomycota</taxon>
        <taxon>Pezizomycotina</taxon>
        <taxon>Dothideomycetes</taxon>
        <taxon>Pleosporomycetidae</taxon>
        <taxon>Pleosporales</taxon>
        <taxon>Tetraplosphaeriaceae</taxon>
        <taxon>Polyplosphaeria</taxon>
    </lineage>
</organism>
<gene>
    <name evidence="2" type="ORF">EJ04DRAFT_522254</name>
</gene>
<comment type="caution">
    <text evidence="2">The sequence shown here is derived from an EMBL/GenBank/DDBJ whole genome shotgun (WGS) entry which is preliminary data.</text>
</comment>
<reference evidence="2" key="1">
    <citation type="journal article" date="2020" name="Stud. Mycol.">
        <title>101 Dothideomycetes genomes: a test case for predicting lifestyles and emergence of pathogens.</title>
        <authorList>
            <person name="Haridas S."/>
            <person name="Albert R."/>
            <person name="Binder M."/>
            <person name="Bloem J."/>
            <person name="Labutti K."/>
            <person name="Salamov A."/>
            <person name="Andreopoulos B."/>
            <person name="Baker S."/>
            <person name="Barry K."/>
            <person name="Bills G."/>
            <person name="Bluhm B."/>
            <person name="Cannon C."/>
            <person name="Castanera R."/>
            <person name="Culley D."/>
            <person name="Daum C."/>
            <person name="Ezra D."/>
            <person name="Gonzalez J."/>
            <person name="Henrissat B."/>
            <person name="Kuo A."/>
            <person name="Liang C."/>
            <person name="Lipzen A."/>
            <person name="Lutzoni F."/>
            <person name="Magnuson J."/>
            <person name="Mondo S."/>
            <person name="Nolan M."/>
            <person name="Ohm R."/>
            <person name="Pangilinan J."/>
            <person name="Park H.-J."/>
            <person name="Ramirez L."/>
            <person name="Alfaro M."/>
            <person name="Sun H."/>
            <person name="Tritt A."/>
            <person name="Yoshinaga Y."/>
            <person name="Zwiers L.-H."/>
            <person name="Turgeon B."/>
            <person name="Goodwin S."/>
            <person name="Spatafora J."/>
            <person name="Crous P."/>
            <person name="Grigoriev I."/>
        </authorList>
    </citation>
    <scope>NUCLEOTIDE SEQUENCE</scope>
    <source>
        <strain evidence="2">CBS 125425</strain>
    </source>
</reference>
<feature type="region of interest" description="Disordered" evidence="1">
    <location>
        <begin position="82"/>
        <end position="109"/>
    </location>
</feature>
<evidence type="ECO:0000313" key="3">
    <source>
        <dbReference type="Proteomes" id="UP000799444"/>
    </source>
</evidence>
<accession>A0A9P4V4F1</accession>
<feature type="compositionally biased region" description="Basic and acidic residues" evidence="1">
    <location>
        <begin position="96"/>
        <end position="109"/>
    </location>
</feature>
<dbReference type="EMBL" id="ML996128">
    <property type="protein sequence ID" value="KAF2736138.1"/>
    <property type="molecule type" value="Genomic_DNA"/>
</dbReference>
<name>A0A9P4V4F1_9PLEO</name>
<evidence type="ECO:0000313" key="2">
    <source>
        <dbReference type="EMBL" id="KAF2736138.1"/>
    </source>
</evidence>
<keyword evidence="3" id="KW-1185">Reference proteome</keyword>
<dbReference type="AlphaFoldDB" id="A0A9P4V4F1"/>
<sequence>MYKQNLRALLLPHIRDDDEVTRLVNNSGGKGWSDKAMQELLESRLQDSYVLYINTISDMNETAGKLGKELTLDDTSIQGKLAAQETKNKPTTGQIRTHEQAHEVRIKTN</sequence>
<evidence type="ECO:0000256" key="1">
    <source>
        <dbReference type="SAM" id="MobiDB-lite"/>
    </source>
</evidence>
<proteinExistence type="predicted"/>
<protein>
    <submittedName>
        <fullName evidence="2">Uncharacterized protein</fullName>
    </submittedName>
</protein>